<dbReference type="InParanoid" id="A7S9Q2"/>
<dbReference type="HOGENOM" id="CLU_916168_0_0_1"/>
<evidence type="ECO:0000256" key="1">
    <source>
        <dbReference type="SAM" id="MobiDB-lite"/>
    </source>
</evidence>
<dbReference type="EMBL" id="DS469605">
    <property type="protein sequence ID" value="EDO39523.1"/>
    <property type="molecule type" value="Genomic_DNA"/>
</dbReference>
<name>A7S9Q2_NEMVE</name>
<protein>
    <submittedName>
        <fullName evidence="2">Uncharacterized protein</fullName>
    </submittedName>
</protein>
<evidence type="ECO:0000313" key="3">
    <source>
        <dbReference type="Proteomes" id="UP000001593"/>
    </source>
</evidence>
<reference evidence="2 3" key="1">
    <citation type="journal article" date="2007" name="Science">
        <title>Sea anemone genome reveals ancestral eumetazoan gene repertoire and genomic organization.</title>
        <authorList>
            <person name="Putnam N.H."/>
            <person name="Srivastava M."/>
            <person name="Hellsten U."/>
            <person name="Dirks B."/>
            <person name="Chapman J."/>
            <person name="Salamov A."/>
            <person name="Terry A."/>
            <person name="Shapiro H."/>
            <person name="Lindquist E."/>
            <person name="Kapitonov V.V."/>
            <person name="Jurka J."/>
            <person name="Genikhovich G."/>
            <person name="Grigoriev I.V."/>
            <person name="Lucas S.M."/>
            <person name="Steele R.E."/>
            <person name="Finnerty J.R."/>
            <person name="Technau U."/>
            <person name="Martindale M.Q."/>
            <person name="Rokhsar D.S."/>
        </authorList>
    </citation>
    <scope>NUCLEOTIDE SEQUENCE [LARGE SCALE GENOMIC DNA]</scope>
    <source>
        <strain evidence="3">CH2 X CH6</strain>
    </source>
</reference>
<dbReference type="AlphaFoldDB" id="A7S9Q2"/>
<sequence length="304" mass="34471">MSSEHICLCGVLCKRVGKYVYRATQREYKTGVVGCGWRFDEETSALLDKELSRFATRPSIEYVPYCEHVLEGEPLRCAIKVSKSEKNFNRVYFACAVGEPNPPCNTFWWLRDKERDLDDPTFNLSERCAARVWGPMFFAGLPSLKTQMVKGSSKLEQRMVTPSTSYSVVKPERVKLQSPPQDPMVPVWARFVSASHAVPPLGPDPNSLDGEEDEEAKRKRMYQAAGRWRRTMTNTLPRTGNTSLTNMHEPMTMRQSNPSNSVPTTLDNKDRLNHSRLHGHTLPLVPFARPTADLDPRPGHLPHS</sequence>
<gene>
    <name evidence="2" type="ORF">NEMVEDRAFT_v1g243804</name>
</gene>
<dbReference type="Proteomes" id="UP000001593">
    <property type="component" value="Unassembled WGS sequence"/>
</dbReference>
<accession>A7S9Q2</accession>
<feature type="compositionally biased region" description="Polar residues" evidence="1">
    <location>
        <begin position="253"/>
        <end position="265"/>
    </location>
</feature>
<feature type="compositionally biased region" description="Polar residues" evidence="1">
    <location>
        <begin position="234"/>
        <end position="246"/>
    </location>
</feature>
<feature type="region of interest" description="Disordered" evidence="1">
    <location>
        <begin position="234"/>
        <end position="265"/>
    </location>
</feature>
<proteinExistence type="predicted"/>
<evidence type="ECO:0000313" key="2">
    <source>
        <dbReference type="EMBL" id="EDO39523.1"/>
    </source>
</evidence>
<organism evidence="2 3">
    <name type="scientific">Nematostella vectensis</name>
    <name type="common">Starlet sea anemone</name>
    <dbReference type="NCBI Taxonomy" id="45351"/>
    <lineage>
        <taxon>Eukaryota</taxon>
        <taxon>Metazoa</taxon>
        <taxon>Cnidaria</taxon>
        <taxon>Anthozoa</taxon>
        <taxon>Hexacorallia</taxon>
        <taxon>Actiniaria</taxon>
        <taxon>Edwardsiidae</taxon>
        <taxon>Nematostella</taxon>
    </lineage>
</organism>
<keyword evidence="3" id="KW-1185">Reference proteome</keyword>